<reference evidence="1 2" key="1">
    <citation type="submission" date="2019-10" db="EMBL/GenBank/DDBJ databases">
        <authorList>
            <person name="Palmer J.M."/>
        </authorList>
    </citation>
    <scope>NUCLEOTIDE SEQUENCE [LARGE SCALE GENOMIC DNA]</scope>
    <source>
        <strain evidence="1 2">TWF694</strain>
    </source>
</reference>
<comment type="caution">
    <text evidence="1">The sequence shown here is derived from an EMBL/GenBank/DDBJ whole genome shotgun (WGS) entry which is preliminary data.</text>
</comment>
<proteinExistence type="predicted"/>
<dbReference type="AlphaFoldDB" id="A0AAV9XF61"/>
<name>A0AAV9XF61_9PEZI</name>
<keyword evidence="2" id="KW-1185">Reference proteome</keyword>
<dbReference type="EMBL" id="JAVHJO010000005">
    <property type="protein sequence ID" value="KAK6540586.1"/>
    <property type="molecule type" value="Genomic_DNA"/>
</dbReference>
<gene>
    <name evidence="1" type="ORF">TWF694_009375</name>
</gene>
<accession>A0AAV9XF61</accession>
<organism evidence="1 2">
    <name type="scientific">Orbilia ellipsospora</name>
    <dbReference type="NCBI Taxonomy" id="2528407"/>
    <lineage>
        <taxon>Eukaryota</taxon>
        <taxon>Fungi</taxon>
        <taxon>Dikarya</taxon>
        <taxon>Ascomycota</taxon>
        <taxon>Pezizomycotina</taxon>
        <taxon>Orbiliomycetes</taxon>
        <taxon>Orbiliales</taxon>
        <taxon>Orbiliaceae</taxon>
        <taxon>Orbilia</taxon>
    </lineage>
</organism>
<evidence type="ECO:0000313" key="2">
    <source>
        <dbReference type="Proteomes" id="UP001365542"/>
    </source>
</evidence>
<dbReference type="Proteomes" id="UP001365542">
    <property type="component" value="Unassembled WGS sequence"/>
</dbReference>
<protein>
    <submittedName>
        <fullName evidence="1">Uncharacterized protein</fullName>
    </submittedName>
</protein>
<evidence type="ECO:0000313" key="1">
    <source>
        <dbReference type="EMBL" id="KAK6540586.1"/>
    </source>
</evidence>
<sequence>MCFSRFHPANRFPWLSPISSRAASRRTKSLTSSSLPEVVHIRRSDGLERTICSGGDKNCHHPSALLKCRIFEYAVVRSRIPFSPSYARVFDFSSMRAQYTAA</sequence>